<reference evidence="1 2" key="1">
    <citation type="journal article" date="2018" name="Nat. Genet.">
        <title>The Rosa genome provides new insights in the design of modern roses.</title>
        <authorList>
            <person name="Bendahmane M."/>
        </authorList>
    </citation>
    <scope>NUCLEOTIDE SEQUENCE [LARGE SCALE GENOMIC DNA]</scope>
    <source>
        <strain evidence="2">cv. Old Blush</strain>
    </source>
</reference>
<dbReference type="Proteomes" id="UP000238479">
    <property type="component" value="Chromosome 5"/>
</dbReference>
<organism evidence="1 2">
    <name type="scientific">Rosa chinensis</name>
    <name type="common">China rose</name>
    <dbReference type="NCBI Taxonomy" id="74649"/>
    <lineage>
        <taxon>Eukaryota</taxon>
        <taxon>Viridiplantae</taxon>
        <taxon>Streptophyta</taxon>
        <taxon>Embryophyta</taxon>
        <taxon>Tracheophyta</taxon>
        <taxon>Spermatophyta</taxon>
        <taxon>Magnoliopsida</taxon>
        <taxon>eudicotyledons</taxon>
        <taxon>Gunneridae</taxon>
        <taxon>Pentapetalae</taxon>
        <taxon>rosids</taxon>
        <taxon>fabids</taxon>
        <taxon>Rosales</taxon>
        <taxon>Rosaceae</taxon>
        <taxon>Rosoideae</taxon>
        <taxon>Rosoideae incertae sedis</taxon>
        <taxon>Rosa</taxon>
    </lineage>
</organism>
<sequence length="182" mass="19956">MRLKVLILRISQPNPDSQPGFAGFAASLRRLRSLVFPPFAGFTASLCRLLRRIRSLPSPVASLDSQPPFTGRFAGFAASFLLLHSLDSLVALQPCFAASLHRLRSLASPDSQPPFAGFAASLRRLLRRLDLLAASSLTFVGALDRFREDLDFGMVSIGNRSDFGRNGLFIGKKLKNVLKLRS</sequence>
<name>A0A2P6QJA4_ROSCH</name>
<dbReference type="EMBL" id="PDCK01000043">
    <property type="protein sequence ID" value="PRQ34253.1"/>
    <property type="molecule type" value="Genomic_DNA"/>
</dbReference>
<gene>
    <name evidence="1" type="ORF">RchiOBHm_Chr5g0066781</name>
</gene>
<protein>
    <submittedName>
        <fullName evidence="1">Uncharacterized protein</fullName>
    </submittedName>
</protein>
<keyword evidence="2" id="KW-1185">Reference proteome</keyword>
<dbReference type="AlphaFoldDB" id="A0A2P6QJA4"/>
<comment type="caution">
    <text evidence="1">The sequence shown here is derived from an EMBL/GenBank/DDBJ whole genome shotgun (WGS) entry which is preliminary data.</text>
</comment>
<dbReference type="Gramene" id="PRQ34253">
    <property type="protein sequence ID" value="PRQ34253"/>
    <property type="gene ID" value="RchiOBHm_Chr5g0066781"/>
</dbReference>
<accession>A0A2P6QJA4</accession>
<evidence type="ECO:0000313" key="1">
    <source>
        <dbReference type="EMBL" id="PRQ34253.1"/>
    </source>
</evidence>
<evidence type="ECO:0000313" key="2">
    <source>
        <dbReference type="Proteomes" id="UP000238479"/>
    </source>
</evidence>
<proteinExistence type="predicted"/>